<sequence>MYPDGSQTLGYHRFLQRGRPPCIPCEQLYDCHAGYPPASCRRDVQAPPLSQRSPQRRPVLAGAGPWSQTCVWEVSPALWGCPAPPAGTHCSSVSQHCGCVADRYDGGPALHSGIPHPLPHLQVKGHRFRRRRTIRYLSMDEEEGCGCSSGSFQVANGNCGAGAVFFEGGVHRDKHQELERLEVGSKEGCEGSHERFFSTEVPQKHLNPRRKGTGNLPSGVTCSETSSSTNVCPRRLSEETRQRGRKPTVRDQIRQVVTDLEDVLGGLKQVHVEMKEVVEQIDRLTADIHLESPALPQGPSNHLHDSASAGDLRVALLTNHNPPSGQAPKPNDEDRVVLRTNGPSPVHMASVVKTNSFVPPSRSKDMSQERFSVNGHLPHLNPKRAPNHTDPPQTLEPKVIIENGPTNPQTQKPPPYPQNGRCGRGPHPQTRPAKPPTHAVRGRQSTSMV</sequence>
<keyword evidence="1" id="KW-0175">Coiled coil</keyword>
<evidence type="ECO:0000256" key="1">
    <source>
        <dbReference type="ARBA" id="ARBA00023054"/>
    </source>
</evidence>
<feature type="region of interest" description="Disordered" evidence="2">
    <location>
        <begin position="205"/>
        <end position="249"/>
    </location>
</feature>
<feature type="compositionally biased region" description="Polar residues" evidence="2">
    <location>
        <begin position="215"/>
        <end position="231"/>
    </location>
</feature>
<accession>A0A834FH02</accession>
<gene>
    <name evidence="3" type="ORF">FQA47_001850</name>
</gene>
<protein>
    <submittedName>
        <fullName evidence="3">Protein Largen</fullName>
    </submittedName>
</protein>
<dbReference type="Proteomes" id="UP000646548">
    <property type="component" value="Unassembled WGS sequence"/>
</dbReference>
<dbReference type="AlphaFoldDB" id="A0A834FH02"/>
<dbReference type="GO" id="GO:0045793">
    <property type="term" value="P:positive regulation of cell size"/>
    <property type="evidence" value="ECO:0007669"/>
    <property type="project" value="TreeGrafter"/>
</dbReference>
<feature type="region of interest" description="Disordered" evidence="2">
    <location>
        <begin position="317"/>
        <end position="449"/>
    </location>
</feature>
<evidence type="ECO:0000313" key="3">
    <source>
        <dbReference type="EMBL" id="KAF6733940.1"/>
    </source>
</evidence>
<proteinExistence type="predicted"/>
<evidence type="ECO:0000256" key="2">
    <source>
        <dbReference type="SAM" id="MobiDB-lite"/>
    </source>
</evidence>
<comment type="caution">
    <text evidence="3">The sequence shown here is derived from an EMBL/GenBank/DDBJ whole genome shotgun (WGS) entry which is preliminary data.</text>
</comment>
<dbReference type="GO" id="GO:0045727">
    <property type="term" value="P:positive regulation of translation"/>
    <property type="evidence" value="ECO:0007669"/>
    <property type="project" value="TreeGrafter"/>
</dbReference>
<dbReference type="EMBL" id="WKFB01000147">
    <property type="protein sequence ID" value="KAF6733940.1"/>
    <property type="molecule type" value="Genomic_DNA"/>
</dbReference>
<dbReference type="PANTHER" id="PTHR15917:SF0">
    <property type="entry name" value="PROTEIN LARGEN"/>
    <property type="match status" value="1"/>
</dbReference>
<feature type="compositionally biased region" description="Basic and acidic residues" evidence="2">
    <location>
        <begin position="235"/>
        <end position="249"/>
    </location>
</feature>
<name>A0A834FH02_ORYME</name>
<evidence type="ECO:0000313" key="4">
    <source>
        <dbReference type="Proteomes" id="UP000646548"/>
    </source>
</evidence>
<organism evidence="3 4">
    <name type="scientific">Oryzias melastigma</name>
    <name type="common">Marine medaka</name>
    <dbReference type="NCBI Taxonomy" id="30732"/>
    <lineage>
        <taxon>Eukaryota</taxon>
        <taxon>Metazoa</taxon>
        <taxon>Chordata</taxon>
        <taxon>Craniata</taxon>
        <taxon>Vertebrata</taxon>
        <taxon>Euteleostomi</taxon>
        <taxon>Actinopterygii</taxon>
        <taxon>Neopterygii</taxon>
        <taxon>Teleostei</taxon>
        <taxon>Neoteleostei</taxon>
        <taxon>Acanthomorphata</taxon>
        <taxon>Ovalentaria</taxon>
        <taxon>Atherinomorphae</taxon>
        <taxon>Beloniformes</taxon>
        <taxon>Adrianichthyidae</taxon>
        <taxon>Oryziinae</taxon>
        <taxon>Oryzias</taxon>
    </lineage>
</organism>
<dbReference type="InterPro" id="IPR027997">
    <property type="entry name" value="Largen/INSYN1"/>
</dbReference>
<reference evidence="3" key="1">
    <citation type="journal article" name="BMC Genomics">
        <title>Long-read sequencing and de novo genome assembly of marine medaka (Oryzias melastigma).</title>
        <authorList>
            <person name="Liang P."/>
            <person name="Saqib H.S.A."/>
            <person name="Ni X."/>
            <person name="Shen Y."/>
        </authorList>
    </citation>
    <scope>NUCLEOTIDE SEQUENCE</scope>
    <source>
        <strain evidence="3">Bigg-433</strain>
    </source>
</reference>
<dbReference type="PANTHER" id="PTHR15917">
    <property type="match status" value="1"/>
</dbReference>